<dbReference type="SUPFAM" id="SSF53335">
    <property type="entry name" value="S-adenosyl-L-methionine-dependent methyltransferases"/>
    <property type="match status" value="1"/>
</dbReference>
<dbReference type="OrthoDB" id="9816564at2"/>
<dbReference type="Pfam" id="PF13489">
    <property type="entry name" value="Methyltransf_23"/>
    <property type="match status" value="1"/>
</dbReference>
<dbReference type="GO" id="GO:0008168">
    <property type="term" value="F:methyltransferase activity"/>
    <property type="evidence" value="ECO:0007669"/>
    <property type="project" value="UniProtKB-KW"/>
</dbReference>
<keyword evidence="1" id="KW-0489">Methyltransferase</keyword>
<accession>A0A562R9J6</accession>
<dbReference type="InterPro" id="IPR029063">
    <property type="entry name" value="SAM-dependent_MTases_sf"/>
</dbReference>
<keyword evidence="1" id="KW-0808">Transferase</keyword>
<dbReference type="AlphaFoldDB" id="A0A562R9J6"/>
<gene>
    <name evidence="1" type="ORF">LZ24_03058</name>
</gene>
<dbReference type="GO" id="GO:0032259">
    <property type="term" value="P:methylation"/>
    <property type="evidence" value="ECO:0007669"/>
    <property type="project" value="UniProtKB-KW"/>
</dbReference>
<reference evidence="1 2" key="1">
    <citation type="submission" date="2019-07" db="EMBL/GenBank/DDBJ databases">
        <title>Genome sequencing of 100 strains of the haloalkaliphilic chemolithoautotrophic sulfur-oxidizing bacterium Thioalkalivibrio.</title>
        <authorList>
            <person name="Muyzer G."/>
        </authorList>
    </citation>
    <scope>NUCLEOTIDE SEQUENCE [LARGE SCALE GENOMIC DNA]</scope>
    <source>
        <strain evidence="1 2">ASO4-4</strain>
    </source>
</reference>
<keyword evidence="2" id="KW-1185">Reference proteome</keyword>
<evidence type="ECO:0000313" key="2">
    <source>
        <dbReference type="Proteomes" id="UP000318307"/>
    </source>
</evidence>
<sequence length="225" mass="26040">MQACPLCCSTFVSEFYRGFRRLYWQCSLCHLVFVDAAFLLSPDAEKAEYDLHENSPEDEGYRRFLSRLAIPLLERLGRRELEGLDFGCGPGPALASMMEEKGHSMALYDPYYAPDQKVFEKKYDFITCTEAMEHFYRPEKEWKLLLELLKPGGWLGIMTGRVKDAKAFAGWHYKNDPTHVSFFSRKTFAYMAQQENLMVDFVGGDVVFFQKTPSSLPEAFERIDL</sequence>
<comment type="caution">
    <text evidence="1">The sequence shown here is derived from an EMBL/GenBank/DDBJ whole genome shotgun (WGS) entry which is preliminary data.</text>
</comment>
<proteinExistence type="predicted"/>
<dbReference type="Proteomes" id="UP000318307">
    <property type="component" value="Unassembled WGS sequence"/>
</dbReference>
<dbReference type="RefSeq" id="WP_144686549.1">
    <property type="nucleotide sequence ID" value="NZ_VLLC01000037.1"/>
</dbReference>
<organism evidence="1 2">
    <name type="scientific">Desulfobotulus alkaliphilus</name>
    <dbReference type="NCBI Taxonomy" id="622671"/>
    <lineage>
        <taxon>Bacteria</taxon>
        <taxon>Pseudomonadati</taxon>
        <taxon>Thermodesulfobacteriota</taxon>
        <taxon>Desulfobacteria</taxon>
        <taxon>Desulfobacterales</taxon>
        <taxon>Desulfobacteraceae</taxon>
        <taxon>Desulfobotulus</taxon>
    </lineage>
</organism>
<protein>
    <submittedName>
        <fullName evidence="1">Methyltransferase family protein</fullName>
    </submittedName>
</protein>
<evidence type="ECO:0000313" key="1">
    <source>
        <dbReference type="EMBL" id="TWI65066.1"/>
    </source>
</evidence>
<dbReference type="Gene3D" id="3.40.50.150">
    <property type="entry name" value="Vaccinia Virus protein VP39"/>
    <property type="match status" value="1"/>
</dbReference>
<name>A0A562R9J6_9BACT</name>
<dbReference type="EMBL" id="VLLC01000037">
    <property type="protein sequence ID" value="TWI65066.1"/>
    <property type="molecule type" value="Genomic_DNA"/>
</dbReference>